<sequence>MTLFQEIRQIDYNSKASCIYGLISTFSFIFFLEVLTLLFNITNILSLEIQTIDLDYSNMKSLADSTVEKLENLKENENFRVILEKSSNLLMKIDPESSEIPPLKKRKRNDSGFINEDNYFIKYCKIIDVFVETITQRFESSNIDPISSIFKLITSKEEQDFSVLKNTLNLFLKYVDEKRLETELALWYPFKKNLNFELDECQIIQKAEKMRQLFLTPNVDKIFPNITILYRIYLSLPISNAHSERSFSTLRRLKTYLRSNISEQRLNDMAILNIESEEALKIDENKILEIFASKKNRKLKFY</sequence>
<dbReference type="OrthoDB" id="1750591at2759"/>
<evidence type="ECO:0000313" key="3">
    <source>
        <dbReference type="EMBL" id="CAF0959948.1"/>
    </source>
</evidence>
<dbReference type="PANTHER" id="PTHR46289:SF14">
    <property type="entry name" value="DUF4371 DOMAIN-CONTAINING PROTEIN"/>
    <property type="match status" value="1"/>
</dbReference>
<dbReference type="PANTHER" id="PTHR46289">
    <property type="entry name" value="52 KDA REPRESSOR OF THE INHIBITOR OF THE PROTEIN KINASE-LIKE PROTEIN-RELATED"/>
    <property type="match status" value="1"/>
</dbReference>
<comment type="caution">
    <text evidence="3">The sequence shown here is derived from an EMBL/GenBank/DDBJ whole genome shotgun (WGS) entry which is preliminary data.</text>
</comment>
<evidence type="ECO:0000259" key="2">
    <source>
        <dbReference type="Pfam" id="PF05699"/>
    </source>
</evidence>
<dbReference type="InterPro" id="IPR012337">
    <property type="entry name" value="RNaseH-like_sf"/>
</dbReference>
<dbReference type="InterPro" id="IPR052958">
    <property type="entry name" value="IFN-induced_PKR_regulator"/>
</dbReference>
<dbReference type="InterPro" id="IPR008906">
    <property type="entry name" value="HATC_C_dom"/>
</dbReference>
<accession>A0A814DLC9</accession>
<dbReference type="SUPFAM" id="SSF53098">
    <property type="entry name" value="Ribonuclease H-like"/>
    <property type="match status" value="1"/>
</dbReference>
<feature type="domain" description="HAT C-terminal dimerisation" evidence="2">
    <location>
        <begin position="221"/>
        <end position="276"/>
    </location>
</feature>
<name>A0A814DLC9_9BILA</name>
<keyword evidence="4" id="KW-1185">Reference proteome</keyword>
<feature type="transmembrane region" description="Helical" evidence="1">
    <location>
        <begin position="20"/>
        <end position="41"/>
    </location>
</feature>
<dbReference type="AlphaFoldDB" id="A0A814DLC9"/>
<reference evidence="3" key="1">
    <citation type="submission" date="2021-02" db="EMBL/GenBank/DDBJ databases">
        <authorList>
            <person name="Nowell W R."/>
        </authorList>
    </citation>
    <scope>NUCLEOTIDE SEQUENCE</scope>
    <source>
        <strain evidence="3">Ploen Becks lab</strain>
    </source>
</reference>
<protein>
    <recommendedName>
        <fullName evidence="2">HAT C-terminal dimerisation domain-containing protein</fullName>
    </recommendedName>
</protein>
<keyword evidence="1" id="KW-0812">Transmembrane</keyword>
<dbReference type="GO" id="GO:0046983">
    <property type="term" value="F:protein dimerization activity"/>
    <property type="evidence" value="ECO:0007669"/>
    <property type="project" value="InterPro"/>
</dbReference>
<dbReference type="Pfam" id="PF05699">
    <property type="entry name" value="Dimer_Tnp_hAT"/>
    <property type="match status" value="1"/>
</dbReference>
<proteinExistence type="predicted"/>
<dbReference type="Proteomes" id="UP000663879">
    <property type="component" value="Unassembled WGS sequence"/>
</dbReference>
<organism evidence="3 4">
    <name type="scientific">Brachionus calyciflorus</name>
    <dbReference type="NCBI Taxonomy" id="104777"/>
    <lineage>
        <taxon>Eukaryota</taxon>
        <taxon>Metazoa</taxon>
        <taxon>Spiralia</taxon>
        <taxon>Gnathifera</taxon>
        <taxon>Rotifera</taxon>
        <taxon>Eurotatoria</taxon>
        <taxon>Monogononta</taxon>
        <taxon>Pseudotrocha</taxon>
        <taxon>Ploima</taxon>
        <taxon>Brachionidae</taxon>
        <taxon>Brachionus</taxon>
    </lineage>
</organism>
<evidence type="ECO:0000256" key="1">
    <source>
        <dbReference type="SAM" id="Phobius"/>
    </source>
</evidence>
<keyword evidence="1" id="KW-0472">Membrane</keyword>
<keyword evidence="1" id="KW-1133">Transmembrane helix</keyword>
<gene>
    <name evidence="3" type="ORF">OXX778_LOCUS14393</name>
</gene>
<evidence type="ECO:0000313" key="4">
    <source>
        <dbReference type="Proteomes" id="UP000663879"/>
    </source>
</evidence>
<dbReference type="EMBL" id="CAJNOC010002957">
    <property type="protein sequence ID" value="CAF0959948.1"/>
    <property type="molecule type" value="Genomic_DNA"/>
</dbReference>